<feature type="compositionally biased region" description="Polar residues" evidence="1">
    <location>
        <begin position="1"/>
        <end position="10"/>
    </location>
</feature>
<evidence type="ECO:0000313" key="3">
    <source>
        <dbReference type="Proteomes" id="UP000190797"/>
    </source>
</evidence>
<evidence type="ECO:0000313" key="2">
    <source>
        <dbReference type="EMBL" id="AQZ63445.1"/>
    </source>
</evidence>
<proteinExistence type="predicted"/>
<sequence>MAAATPTTPSERYAPPPGGWRDPRSFVDPDVWDRQIKLLVRDHPWDTVMAERCFGQAIAYLITAMEKHGQHLEIGCGPLIDRAVHGFILDTRNYASFCAKYFNGAFLHHVPEIEFKVDGSVQKTAHVVAGNGFEVDWSLWEADFAKCTPCAPGTDCH</sequence>
<dbReference type="AlphaFoldDB" id="A0A1U9ZZS1"/>
<accession>A0A1U9ZZS1</accession>
<dbReference type="KEGG" id="noa:BKM31_20015"/>
<evidence type="ECO:0000256" key="1">
    <source>
        <dbReference type="SAM" id="MobiDB-lite"/>
    </source>
</evidence>
<organism evidence="2 3">
    <name type="scientific">[Actinomadura] parvosata subsp. kistnae</name>
    <dbReference type="NCBI Taxonomy" id="1909395"/>
    <lineage>
        <taxon>Bacteria</taxon>
        <taxon>Bacillati</taxon>
        <taxon>Actinomycetota</taxon>
        <taxon>Actinomycetes</taxon>
        <taxon>Streptosporangiales</taxon>
        <taxon>Streptosporangiaceae</taxon>
        <taxon>Nonomuraea</taxon>
    </lineage>
</organism>
<dbReference type="EMBL" id="CP017717">
    <property type="protein sequence ID" value="AQZ63445.1"/>
    <property type="molecule type" value="Genomic_DNA"/>
</dbReference>
<dbReference type="Proteomes" id="UP000190797">
    <property type="component" value="Chromosome"/>
</dbReference>
<dbReference type="STRING" id="1909395.BKM31_20015"/>
<keyword evidence="3" id="KW-1185">Reference proteome</keyword>
<feature type="region of interest" description="Disordered" evidence="1">
    <location>
        <begin position="1"/>
        <end position="21"/>
    </location>
</feature>
<dbReference type="OrthoDB" id="5328543at2"/>
<gene>
    <name evidence="2" type="ORF">BKM31_20015</name>
</gene>
<protein>
    <submittedName>
        <fullName evidence="2">Uncharacterized protein</fullName>
    </submittedName>
</protein>
<reference evidence="3" key="1">
    <citation type="journal article" date="2017" name="Med. Chem. Commun.">
        <title>Nonomuraea sp. ATCC 55076 harbours the largest actinomycete chromosome to date and the kistamicin biosynthetic gene cluster.</title>
        <authorList>
            <person name="Nazari B."/>
            <person name="Forneris C.C."/>
            <person name="Gibson M.I."/>
            <person name="Moon K."/>
            <person name="Schramma K.R."/>
            <person name="Seyedsayamdost M.R."/>
        </authorList>
    </citation>
    <scope>NUCLEOTIDE SEQUENCE [LARGE SCALE GENOMIC DNA]</scope>
    <source>
        <strain evidence="3">ATCC 55076</strain>
    </source>
</reference>
<dbReference type="RefSeq" id="WP_080039624.1">
    <property type="nucleotide sequence ID" value="NZ_CP017717.1"/>
</dbReference>
<name>A0A1U9ZZS1_9ACTN</name>